<evidence type="ECO:0008006" key="4">
    <source>
        <dbReference type="Google" id="ProtNLM"/>
    </source>
</evidence>
<dbReference type="EMBL" id="JBHTBQ010000026">
    <property type="protein sequence ID" value="MFC7420726.1"/>
    <property type="molecule type" value="Genomic_DNA"/>
</dbReference>
<feature type="compositionally biased region" description="Polar residues" evidence="1">
    <location>
        <begin position="8"/>
        <end position="23"/>
    </location>
</feature>
<dbReference type="PANTHER" id="PTHR39431:SF1">
    <property type="entry name" value="FRPA_C-RELATED PROTEIN"/>
    <property type="match status" value="1"/>
</dbReference>
<evidence type="ECO:0000313" key="2">
    <source>
        <dbReference type="EMBL" id="MFC7420726.1"/>
    </source>
</evidence>
<gene>
    <name evidence="2" type="ORF">ACFQNF_12685</name>
</gene>
<proteinExistence type="predicted"/>
<protein>
    <recommendedName>
        <fullName evidence="4">VCBS repeat-containing protein</fullName>
    </recommendedName>
</protein>
<name>A0ABW2QYW8_9NEIS</name>
<sequence>MRIEQSDLKLTSHQASSSESWKSLQMAEGDASTDPSKGQFAAFFNQELKAMASLLPQAEAKQVDASQAVDKSKEERFQSLWEMLFGSHPTSKPATPCPENTTPTNSSTDAASAASAPIKPQPITIKLLAVEHTKTSESCSFNASGKVCLKDGSTRQFDVGYQNAQSTESTRIVGAEWLTLKDPLVVDMGPATTKLSQQSVDFDLDNDGKKERMRLPDANSGLLFLDRNHNGVADNGSELFGPQSGNGFSDLAKLDDDHNGWIDEGDAAYQDLKVWQSGDQSTGRVQTLAQAGIGAMATASVQTEYGLKEDDEVLGQIRASSVWLGEHGGAGSVRQIDLATKPTA</sequence>
<keyword evidence="3" id="KW-1185">Reference proteome</keyword>
<dbReference type="PANTHER" id="PTHR39431">
    <property type="entry name" value="FRPA/C-RELATED PROTEIN"/>
    <property type="match status" value="1"/>
</dbReference>
<dbReference type="Proteomes" id="UP001596473">
    <property type="component" value="Unassembled WGS sequence"/>
</dbReference>
<comment type="caution">
    <text evidence="2">The sequence shown here is derived from an EMBL/GenBank/DDBJ whole genome shotgun (WGS) entry which is preliminary data.</text>
</comment>
<organism evidence="2 3">
    <name type="scientific">Iodobacter arcticus</name>
    <dbReference type="NCBI Taxonomy" id="590593"/>
    <lineage>
        <taxon>Bacteria</taxon>
        <taxon>Pseudomonadati</taxon>
        <taxon>Pseudomonadota</taxon>
        <taxon>Betaproteobacteria</taxon>
        <taxon>Neisseriales</taxon>
        <taxon>Chitinibacteraceae</taxon>
        <taxon>Iodobacter</taxon>
    </lineage>
</organism>
<evidence type="ECO:0000313" key="3">
    <source>
        <dbReference type="Proteomes" id="UP001596473"/>
    </source>
</evidence>
<feature type="region of interest" description="Disordered" evidence="1">
    <location>
        <begin position="1"/>
        <end position="35"/>
    </location>
</feature>
<reference evidence="3" key="1">
    <citation type="journal article" date="2019" name="Int. J. Syst. Evol. Microbiol.">
        <title>The Global Catalogue of Microorganisms (GCM) 10K type strain sequencing project: providing services to taxonomists for standard genome sequencing and annotation.</title>
        <authorList>
            <consortium name="The Broad Institute Genomics Platform"/>
            <consortium name="The Broad Institute Genome Sequencing Center for Infectious Disease"/>
            <person name="Wu L."/>
            <person name="Ma J."/>
        </authorList>
    </citation>
    <scope>NUCLEOTIDE SEQUENCE [LARGE SCALE GENOMIC DNA]</scope>
    <source>
        <strain evidence="3">CCUG 62945</strain>
    </source>
</reference>
<accession>A0ABW2QYW8</accession>
<evidence type="ECO:0000256" key="1">
    <source>
        <dbReference type="SAM" id="MobiDB-lite"/>
    </source>
</evidence>
<feature type="compositionally biased region" description="Low complexity" evidence="1">
    <location>
        <begin position="100"/>
        <end position="116"/>
    </location>
</feature>
<feature type="region of interest" description="Disordered" evidence="1">
    <location>
        <begin position="88"/>
        <end position="116"/>
    </location>
</feature>
<dbReference type="RefSeq" id="WP_380188320.1">
    <property type="nucleotide sequence ID" value="NZ_JBHTBQ010000026.1"/>
</dbReference>